<gene>
    <name evidence="2" type="ORF">KQX54_000805</name>
</gene>
<proteinExistence type="predicted"/>
<evidence type="ECO:0000313" key="2">
    <source>
        <dbReference type="EMBL" id="KAH0543878.1"/>
    </source>
</evidence>
<feature type="domain" description="Spectrin repeats metazoan" evidence="1">
    <location>
        <begin position="91"/>
        <end position="184"/>
    </location>
</feature>
<dbReference type="Pfam" id="PF25101">
    <property type="entry name" value="Spectrin_7"/>
    <property type="match status" value="1"/>
</dbReference>
<keyword evidence="3" id="KW-1185">Reference proteome</keyword>
<evidence type="ECO:0000259" key="1">
    <source>
        <dbReference type="Pfam" id="PF25101"/>
    </source>
</evidence>
<comment type="caution">
    <text evidence="2">The sequence shown here is derived from an EMBL/GenBank/DDBJ whole genome shotgun (WGS) entry which is preliminary data.</text>
</comment>
<accession>A0AAV7I5R0</accession>
<dbReference type="EMBL" id="JAHXZJ010002265">
    <property type="protein sequence ID" value="KAH0543878.1"/>
    <property type="molecule type" value="Genomic_DNA"/>
</dbReference>
<evidence type="ECO:0000313" key="3">
    <source>
        <dbReference type="Proteomes" id="UP000826195"/>
    </source>
</evidence>
<dbReference type="InterPro" id="IPR058157">
    <property type="entry name" value="Spectrin_met"/>
</dbReference>
<dbReference type="AlphaFoldDB" id="A0AAV7I5R0"/>
<name>A0AAV7I5R0_COTGL</name>
<sequence>MGSDLPMAQDFYKMHCQLLEDLGKRGDEIDEALSVLSGTIMEITDERQRIAQKKHIEDRVDALRDSWLDCRHTVEARLHLSALYVDFHEAAIALGKELDEVESEFKKHSDNAEEGRIDDLEKRWNELRPLYMRLTSAGSAFLAEADRCTDAYLDILRARLCVETTWNAANRQLTVTESWENWQTSVVTTRERRIEQERRFEETTKTLAWATKFGEQLYPIITSESIKPSVILQDLESTQLGILPELKKAVTELDARIKER</sequence>
<protein>
    <recommendedName>
        <fullName evidence="1">Spectrin repeats metazoan domain-containing protein</fullName>
    </recommendedName>
</protein>
<reference evidence="2 3" key="1">
    <citation type="journal article" date="2021" name="J. Hered.">
        <title>A chromosome-level genome assembly of the parasitoid wasp, Cotesia glomerata (Hymenoptera: Braconidae).</title>
        <authorList>
            <person name="Pinto B.J."/>
            <person name="Weis J.J."/>
            <person name="Gamble T."/>
            <person name="Ode P.J."/>
            <person name="Paul R."/>
            <person name="Zaspel J.M."/>
        </authorList>
    </citation>
    <scope>NUCLEOTIDE SEQUENCE [LARGE SCALE GENOMIC DNA]</scope>
    <source>
        <strain evidence="2">CgM1</strain>
    </source>
</reference>
<organism evidence="2 3">
    <name type="scientific">Cotesia glomerata</name>
    <name type="common">Lepidopteran parasitic wasp</name>
    <name type="synonym">Apanteles glomeratus</name>
    <dbReference type="NCBI Taxonomy" id="32391"/>
    <lineage>
        <taxon>Eukaryota</taxon>
        <taxon>Metazoa</taxon>
        <taxon>Ecdysozoa</taxon>
        <taxon>Arthropoda</taxon>
        <taxon>Hexapoda</taxon>
        <taxon>Insecta</taxon>
        <taxon>Pterygota</taxon>
        <taxon>Neoptera</taxon>
        <taxon>Endopterygota</taxon>
        <taxon>Hymenoptera</taxon>
        <taxon>Apocrita</taxon>
        <taxon>Ichneumonoidea</taxon>
        <taxon>Braconidae</taxon>
        <taxon>Microgastrinae</taxon>
        <taxon>Cotesia</taxon>
    </lineage>
</organism>
<dbReference type="Proteomes" id="UP000826195">
    <property type="component" value="Unassembled WGS sequence"/>
</dbReference>